<dbReference type="PANTHER" id="PTHR45526:SF1">
    <property type="entry name" value="TRANSCRIPTIONAL REGULATORY PROTEIN DCUR-RELATED"/>
    <property type="match status" value="1"/>
</dbReference>
<dbReference type="AlphaFoldDB" id="A0A1X0DBE9"/>
<dbReference type="PROSITE" id="PS50110">
    <property type="entry name" value="RESPONSE_REGULATORY"/>
    <property type="match status" value="1"/>
</dbReference>
<dbReference type="Gene3D" id="3.40.50.2300">
    <property type="match status" value="1"/>
</dbReference>
<comment type="caution">
    <text evidence="10">The sequence shown here is derived from an EMBL/GenBank/DDBJ whole genome shotgun (WGS) entry which is preliminary data.</text>
</comment>
<evidence type="ECO:0000256" key="9">
    <source>
        <dbReference type="PIRNR" id="PIRNR006171"/>
    </source>
</evidence>
<keyword evidence="4 9" id="KW-0902">Two-component regulatory system</keyword>
<dbReference type="InterPro" id="IPR011991">
    <property type="entry name" value="ArsR-like_HTH"/>
</dbReference>
<dbReference type="PANTHER" id="PTHR45526">
    <property type="entry name" value="TRANSCRIPTIONAL REGULATORY PROTEIN DPIA"/>
    <property type="match status" value="1"/>
</dbReference>
<dbReference type="EMBL" id="MVHS01000029">
    <property type="protein sequence ID" value="ORA69746.1"/>
    <property type="molecule type" value="Genomic_DNA"/>
</dbReference>
<keyword evidence="8 9" id="KW-0804">Transcription</keyword>
<accession>A0A1X0DBE9</accession>
<evidence type="ECO:0000313" key="11">
    <source>
        <dbReference type="Proteomes" id="UP000192801"/>
    </source>
</evidence>
<dbReference type="Pfam" id="PF09339">
    <property type="entry name" value="HTH_IclR"/>
    <property type="match status" value="1"/>
</dbReference>
<dbReference type="GO" id="GO:0000156">
    <property type="term" value="F:phosphorelay response regulator activity"/>
    <property type="evidence" value="ECO:0007669"/>
    <property type="project" value="TreeGrafter"/>
</dbReference>
<name>A0A1X0DBE9_9MYCO</name>
<dbReference type="InterPro" id="IPR036390">
    <property type="entry name" value="WH_DNA-bd_sf"/>
</dbReference>
<comment type="subcellular location">
    <subcellularLocation>
        <location evidence="1 9">Cytoplasm</location>
    </subcellularLocation>
</comment>
<dbReference type="GO" id="GO:0005737">
    <property type="term" value="C:cytoplasm"/>
    <property type="evidence" value="ECO:0007669"/>
    <property type="project" value="UniProtKB-SubCell"/>
</dbReference>
<dbReference type="InterPro" id="IPR005471">
    <property type="entry name" value="Tscrpt_reg_IclR_N"/>
</dbReference>
<evidence type="ECO:0000256" key="8">
    <source>
        <dbReference type="ARBA" id="ARBA00023163"/>
    </source>
</evidence>
<dbReference type="Gene3D" id="1.10.10.10">
    <property type="entry name" value="Winged helix-like DNA-binding domain superfamily/Winged helix DNA-binding domain"/>
    <property type="match status" value="1"/>
</dbReference>
<dbReference type="InterPro" id="IPR051271">
    <property type="entry name" value="2C-system_Tx_regulators"/>
</dbReference>
<keyword evidence="5 9" id="KW-0805">Transcription regulation</keyword>
<keyword evidence="7 9" id="KW-0010">Activator</keyword>
<reference evidence="10 11" key="1">
    <citation type="submission" date="2016-12" db="EMBL/GenBank/DDBJ databases">
        <title>The new phylogeny of genus Mycobacterium.</title>
        <authorList>
            <person name="Tortoli E."/>
            <person name="Trovato A."/>
            <person name="Cirillo D.M."/>
        </authorList>
    </citation>
    <scope>NUCLEOTIDE SEQUENCE [LARGE SCALE GENOMIC DNA]</scope>
    <source>
        <strain evidence="10 11">DSM 45130</strain>
    </source>
</reference>
<dbReference type="InterPro" id="IPR001789">
    <property type="entry name" value="Sig_transdc_resp-reg_receiver"/>
</dbReference>
<dbReference type="PIRSF" id="PIRSF006171">
    <property type="entry name" value="RR_citrat_malat"/>
    <property type="match status" value="1"/>
</dbReference>
<keyword evidence="6 9" id="KW-0238">DNA-binding</keyword>
<dbReference type="GO" id="GO:0003677">
    <property type="term" value="F:DNA binding"/>
    <property type="evidence" value="ECO:0007669"/>
    <property type="project" value="UniProtKB-KW"/>
</dbReference>
<dbReference type="GO" id="GO:0003700">
    <property type="term" value="F:DNA-binding transcription factor activity"/>
    <property type="evidence" value="ECO:0007669"/>
    <property type="project" value="InterPro"/>
</dbReference>
<dbReference type="InterPro" id="IPR036388">
    <property type="entry name" value="WH-like_DNA-bd_sf"/>
</dbReference>
<evidence type="ECO:0000256" key="5">
    <source>
        <dbReference type="ARBA" id="ARBA00023015"/>
    </source>
</evidence>
<keyword evidence="11" id="KW-1185">Reference proteome</keyword>
<keyword evidence="2 9" id="KW-0963">Cytoplasm</keyword>
<keyword evidence="3" id="KW-0597">Phosphoprotein</keyword>
<dbReference type="Proteomes" id="UP000192801">
    <property type="component" value="Unassembled WGS sequence"/>
</dbReference>
<organism evidence="10 11">
    <name type="scientific">Mycolicibacterium insubricum</name>
    <dbReference type="NCBI Taxonomy" id="444597"/>
    <lineage>
        <taxon>Bacteria</taxon>
        <taxon>Bacillati</taxon>
        <taxon>Actinomycetota</taxon>
        <taxon>Actinomycetes</taxon>
        <taxon>Mycobacteriales</taxon>
        <taxon>Mycobacteriaceae</taxon>
        <taxon>Mycolicibacterium</taxon>
    </lineage>
</organism>
<dbReference type="SMART" id="SM00448">
    <property type="entry name" value="REC"/>
    <property type="match status" value="1"/>
</dbReference>
<evidence type="ECO:0000313" key="10">
    <source>
        <dbReference type="EMBL" id="ORA69746.1"/>
    </source>
</evidence>
<evidence type="ECO:0000256" key="3">
    <source>
        <dbReference type="ARBA" id="ARBA00022553"/>
    </source>
</evidence>
<dbReference type="SUPFAM" id="SSF52172">
    <property type="entry name" value="CheY-like"/>
    <property type="match status" value="1"/>
</dbReference>
<evidence type="ECO:0000256" key="6">
    <source>
        <dbReference type="ARBA" id="ARBA00023125"/>
    </source>
</evidence>
<sequence>MRPDLRVLVVDDDFRVAGLHAKVVDTMAGLTTVGSTRTLAEARKLVAAGPVDLALVDVYLPDGSGLDLVRELRCDAFILGAADDAASVRSGLAAGALHYLIKPFTTTELAHRLAAYCAYRRILAAPTLRQDDVDAALGALRSGRTSTTRPETVSVTENRIVAVLSTADRPLPADDIAAEVGVSVPTARRYLADLVRAGTVSMHLQYGSTGRPRQLYAAGTVTG</sequence>
<dbReference type="RefSeq" id="WP_083031415.1">
    <property type="nucleotide sequence ID" value="NZ_AP022618.1"/>
</dbReference>
<dbReference type="SUPFAM" id="SSF46785">
    <property type="entry name" value="Winged helix' DNA-binding domain"/>
    <property type="match status" value="1"/>
</dbReference>
<evidence type="ECO:0000256" key="1">
    <source>
        <dbReference type="ARBA" id="ARBA00004496"/>
    </source>
</evidence>
<gene>
    <name evidence="10" type="ORF">BST26_12810</name>
</gene>
<dbReference type="InterPro" id="IPR024187">
    <property type="entry name" value="Sig_transdc_resp-reg_cit/mal"/>
</dbReference>
<evidence type="ECO:0000256" key="4">
    <source>
        <dbReference type="ARBA" id="ARBA00023012"/>
    </source>
</evidence>
<evidence type="ECO:0000256" key="7">
    <source>
        <dbReference type="ARBA" id="ARBA00023159"/>
    </source>
</evidence>
<evidence type="ECO:0000256" key="2">
    <source>
        <dbReference type="ARBA" id="ARBA00022490"/>
    </source>
</evidence>
<protein>
    <recommendedName>
        <fullName evidence="9">Transcriptional regulatory protein</fullName>
    </recommendedName>
</protein>
<dbReference type="CDD" id="cd00090">
    <property type="entry name" value="HTH_ARSR"/>
    <property type="match status" value="1"/>
</dbReference>
<dbReference type="STRING" id="444597.BST26_12810"/>
<dbReference type="OrthoDB" id="7187989at2"/>
<proteinExistence type="predicted"/>
<dbReference type="InterPro" id="IPR011006">
    <property type="entry name" value="CheY-like_superfamily"/>
</dbReference>
<dbReference type="Pfam" id="PF00072">
    <property type="entry name" value="Response_reg"/>
    <property type="match status" value="1"/>
</dbReference>